<reference evidence="1 2" key="1">
    <citation type="journal article" date="2020" name="ISME J.">
        <title>Comparative genomics reveals insights into cyanobacterial evolution and habitat adaptation.</title>
        <authorList>
            <person name="Chen M.Y."/>
            <person name="Teng W.K."/>
            <person name="Zhao L."/>
            <person name="Hu C.X."/>
            <person name="Zhou Y.K."/>
            <person name="Han B.P."/>
            <person name="Song L.R."/>
            <person name="Shu W.S."/>
        </authorList>
    </citation>
    <scope>NUCLEOTIDE SEQUENCE [LARGE SCALE GENOMIC DNA]</scope>
    <source>
        <strain evidence="1 2">FACHB-196</strain>
    </source>
</reference>
<comment type="caution">
    <text evidence="1">The sequence shown here is derived from an EMBL/GenBank/DDBJ whole genome shotgun (WGS) entry which is preliminary data.</text>
</comment>
<evidence type="ECO:0000313" key="1">
    <source>
        <dbReference type="EMBL" id="MBD2567536.1"/>
    </source>
</evidence>
<evidence type="ECO:0000313" key="2">
    <source>
        <dbReference type="Proteomes" id="UP000640531"/>
    </source>
</evidence>
<dbReference type="Proteomes" id="UP000640531">
    <property type="component" value="Unassembled WGS sequence"/>
</dbReference>
<name>A0ABR8FFR4_9NOST</name>
<proteinExistence type="predicted"/>
<protein>
    <submittedName>
        <fullName evidence="1">Uncharacterized protein</fullName>
    </submittedName>
</protein>
<keyword evidence="2" id="KW-1185">Reference proteome</keyword>
<accession>A0ABR8FFR4</accession>
<sequence>MELLINSLNALTLSEKRQISQLLNEAIADAEGENGRENETTKREIQLMGDEYANGNYSQFSNIQEQLKQGAIKRAERDLGLVEEWFNLEEEAC</sequence>
<dbReference type="EMBL" id="JACJST010000004">
    <property type="protein sequence ID" value="MBD2567536.1"/>
    <property type="molecule type" value="Genomic_DNA"/>
</dbReference>
<gene>
    <name evidence="1" type="ORF">H6G59_06380</name>
</gene>
<organism evidence="1 2">
    <name type="scientific">Anabaena lutea FACHB-196</name>
    <dbReference type="NCBI Taxonomy" id="2692881"/>
    <lineage>
        <taxon>Bacteria</taxon>
        <taxon>Bacillati</taxon>
        <taxon>Cyanobacteriota</taxon>
        <taxon>Cyanophyceae</taxon>
        <taxon>Nostocales</taxon>
        <taxon>Nostocaceae</taxon>
        <taxon>Anabaena</taxon>
    </lineage>
</organism>